<evidence type="ECO:0000259" key="3">
    <source>
        <dbReference type="SMART" id="SM00475"/>
    </source>
</evidence>
<dbReference type="PANTHER" id="PTHR42646:SF2">
    <property type="entry name" value="5'-3' EXONUCLEASE FAMILY PROTEIN"/>
    <property type="match status" value="1"/>
</dbReference>
<dbReference type="GO" id="GO:0008409">
    <property type="term" value="F:5'-3' exonuclease activity"/>
    <property type="evidence" value="ECO:0007669"/>
    <property type="project" value="InterPro"/>
</dbReference>
<feature type="non-terminal residue" evidence="4">
    <location>
        <position position="157"/>
    </location>
</feature>
<dbReference type="InterPro" id="IPR029060">
    <property type="entry name" value="PIN-like_dom_sf"/>
</dbReference>
<reference evidence="4" key="1">
    <citation type="submission" date="2018-05" db="EMBL/GenBank/DDBJ databases">
        <authorList>
            <person name="Lanie J.A."/>
            <person name="Ng W.-L."/>
            <person name="Kazmierczak K.M."/>
            <person name="Andrzejewski T.M."/>
            <person name="Davidsen T.M."/>
            <person name="Wayne K.J."/>
            <person name="Tettelin H."/>
            <person name="Glass J.I."/>
            <person name="Rusch D."/>
            <person name="Podicherti R."/>
            <person name="Tsui H.-C.T."/>
            <person name="Winkler M.E."/>
        </authorList>
    </citation>
    <scope>NUCLEOTIDE SEQUENCE</scope>
</reference>
<dbReference type="InterPro" id="IPR038969">
    <property type="entry name" value="FEN"/>
</dbReference>
<dbReference type="GO" id="GO:0003677">
    <property type="term" value="F:DNA binding"/>
    <property type="evidence" value="ECO:0007669"/>
    <property type="project" value="InterPro"/>
</dbReference>
<name>A0A382XRV3_9ZZZZ</name>
<dbReference type="EMBL" id="UINC01169931">
    <property type="protein sequence ID" value="SVD73723.1"/>
    <property type="molecule type" value="Genomic_DNA"/>
</dbReference>
<dbReference type="GO" id="GO:0033567">
    <property type="term" value="P:DNA replication, Okazaki fragment processing"/>
    <property type="evidence" value="ECO:0007669"/>
    <property type="project" value="InterPro"/>
</dbReference>
<evidence type="ECO:0000256" key="2">
    <source>
        <dbReference type="ARBA" id="ARBA00022801"/>
    </source>
</evidence>
<protein>
    <recommendedName>
        <fullName evidence="3">5'-3' exonuclease domain-containing protein</fullName>
    </recommendedName>
</protein>
<dbReference type="InterPro" id="IPR002421">
    <property type="entry name" value="5-3_exonuclease"/>
</dbReference>
<dbReference type="PANTHER" id="PTHR42646">
    <property type="entry name" value="FLAP ENDONUCLEASE XNI"/>
    <property type="match status" value="1"/>
</dbReference>
<dbReference type="SMART" id="SM00475">
    <property type="entry name" value="53EXOc"/>
    <property type="match status" value="1"/>
</dbReference>
<proteinExistence type="predicted"/>
<dbReference type="SUPFAM" id="SSF88723">
    <property type="entry name" value="PIN domain-like"/>
    <property type="match status" value="1"/>
</dbReference>
<dbReference type="GO" id="GO:0017108">
    <property type="term" value="F:5'-flap endonuclease activity"/>
    <property type="evidence" value="ECO:0007669"/>
    <property type="project" value="InterPro"/>
</dbReference>
<organism evidence="4">
    <name type="scientific">marine metagenome</name>
    <dbReference type="NCBI Taxonomy" id="408172"/>
    <lineage>
        <taxon>unclassified sequences</taxon>
        <taxon>metagenomes</taxon>
        <taxon>ecological metagenomes</taxon>
    </lineage>
</organism>
<keyword evidence="2" id="KW-0378">Hydrolase</keyword>
<gene>
    <name evidence="4" type="ORF">METZ01_LOCUS426577</name>
</gene>
<sequence>MPQSKSINHLYLIDGSGFIFRAYYGIKAQMTRLDGTPTNAVYGYTQMLLKIVEDTDADYLAVIFDRARKTFRNEIFSEYKSHRPPPPDDLIPQFDIIREATHAMNIPAVDMDGYEADDLIATYARQAADRGANVTVVSTDKDLMQIVGGKIKMFDAM</sequence>
<feature type="domain" description="5'-3' exonuclease" evidence="3">
    <location>
        <begin position="8"/>
        <end position="156"/>
    </location>
</feature>
<evidence type="ECO:0000313" key="4">
    <source>
        <dbReference type="EMBL" id="SVD73723.1"/>
    </source>
</evidence>
<keyword evidence="1" id="KW-0540">Nuclease</keyword>
<dbReference type="CDD" id="cd09859">
    <property type="entry name" value="PIN_53EXO"/>
    <property type="match status" value="1"/>
</dbReference>
<accession>A0A382XRV3</accession>
<evidence type="ECO:0000256" key="1">
    <source>
        <dbReference type="ARBA" id="ARBA00022722"/>
    </source>
</evidence>
<dbReference type="Pfam" id="PF02739">
    <property type="entry name" value="5_3_exonuc_N"/>
    <property type="match status" value="1"/>
</dbReference>
<dbReference type="InterPro" id="IPR020046">
    <property type="entry name" value="5-3_exonucl_a-hlix_arch_N"/>
</dbReference>
<dbReference type="Gene3D" id="3.40.50.1010">
    <property type="entry name" value="5'-nuclease"/>
    <property type="match status" value="1"/>
</dbReference>
<dbReference type="AlphaFoldDB" id="A0A382XRV3"/>